<feature type="compositionally biased region" description="Basic and acidic residues" evidence="2">
    <location>
        <begin position="18"/>
        <end position="37"/>
    </location>
</feature>
<feature type="region of interest" description="Disordered" evidence="2">
    <location>
        <begin position="422"/>
        <end position="464"/>
    </location>
</feature>
<dbReference type="Gene3D" id="1.10.10.790">
    <property type="entry name" value="Surp module"/>
    <property type="match status" value="1"/>
</dbReference>
<organism evidence="4 5">
    <name type="scientific">Cyphellophora europaea (strain CBS 101466)</name>
    <name type="common">Phialophora europaea</name>
    <dbReference type="NCBI Taxonomy" id="1220924"/>
    <lineage>
        <taxon>Eukaryota</taxon>
        <taxon>Fungi</taxon>
        <taxon>Dikarya</taxon>
        <taxon>Ascomycota</taxon>
        <taxon>Pezizomycotina</taxon>
        <taxon>Eurotiomycetes</taxon>
        <taxon>Chaetothyriomycetidae</taxon>
        <taxon>Chaetothyriales</taxon>
        <taxon>Cyphellophoraceae</taxon>
        <taxon>Cyphellophora</taxon>
    </lineage>
</organism>
<feature type="compositionally biased region" description="Gly residues" evidence="2">
    <location>
        <begin position="63"/>
        <end position="73"/>
    </location>
</feature>
<evidence type="ECO:0000313" key="4">
    <source>
        <dbReference type="EMBL" id="ETN47083.1"/>
    </source>
</evidence>
<dbReference type="InParanoid" id="W2SGF3"/>
<dbReference type="STRING" id="1220924.W2SGF3"/>
<dbReference type="InterPro" id="IPR035967">
    <property type="entry name" value="SWAP/Surp_sf"/>
</dbReference>
<evidence type="ECO:0000256" key="2">
    <source>
        <dbReference type="SAM" id="MobiDB-lite"/>
    </source>
</evidence>
<feature type="compositionally biased region" description="Basic and acidic residues" evidence="2">
    <location>
        <begin position="114"/>
        <end position="148"/>
    </location>
</feature>
<dbReference type="GO" id="GO:0006396">
    <property type="term" value="P:RNA processing"/>
    <property type="evidence" value="ECO:0007669"/>
    <property type="project" value="InterPro"/>
</dbReference>
<feature type="compositionally biased region" description="Basic and acidic residues" evidence="2">
    <location>
        <begin position="649"/>
        <end position="670"/>
    </location>
</feature>
<gene>
    <name evidence="4" type="ORF">HMPREF1541_01273</name>
</gene>
<feature type="compositionally biased region" description="Low complexity" evidence="2">
    <location>
        <begin position="82"/>
        <end position="108"/>
    </location>
</feature>
<keyword evidence="5" id="KW-1185">Reference proteome</keyword>
<feature type="compositionally biased region" description="Acidic residues" evidence="2">
    <location>
        <begin position="731"/>
        <end position="741"/>
    </location>
</feature>
<feature type="domain" description="CID" evidence="3">
    <location>
        <begin position="466"/>
        <end position="647"/>
    </location>
</feature>
<dbReference type="PANTHER" id="PTHR23140">
    <property type="entry name" value="RNA PROCESSING PROTEIN LD23810P"/>
    <property type="match status" value="1"/>
</dbReference>
<dbReference type="SUPFAM" id="SSF109905">
    <property type="entry name" value="Surp module (SWAP domain)"/>
    <property type="match status" value="1"/>
</dbReference>
<feature type="compositionally biased region" description="Low complexity" evidence="2">
    <location>
        <begin position="746"/>
        <end position="758"/>
    </location>
</feature>
<dbReference type="VEuPathDB" id="FungiDB:HMPREF1541_01273"/>
<dbReference type="HOGENOM" id="CLU_007957_0_0_1"/>
<dbReference type="InterPro" id="IPR000061">
    <property type="entry name" value="Surp"/>
</dbReference>
<feature type="compositionally biased region" description="Acidic residues" evidence="2">
    <location>
        <begin position="702"/>
        <end position="723"/>
    </location>
</feature>
<dbReference type="InterPro" id="IPR006569">
    <property type="entry name" value="CID_dom"/>
</dbReference>
<dbReference type="Proteomes" id="UP000030752">
    <property type="component" value="Unassembled WGS sequence"/>
</dbReference>
<evidence type="ECO:0000256" key="1">
    <source>
        <dbReference type="ARBA" id="ARBA00022884"/>
    </source>
</evidence>
<evidence type="ECO:0000313" key="5">
    <source>
        <dbReference type="Proteomes" id="UP000030752"/>
    </source>
</evidence>
<dbReference type="GeneID" id="19968612"/>
<dbReference type="OrthoDB" id="377209at2759"/>
<protein>
    <recommendedName>
        <fullName evidence="3">CID domain-containing protein</fullName>
    </recommendedName>
</protein>
<dbReference type="eggNOG" id="KOG0151">
    <property type="taxonomic scope" value="Eukaryota"/>
</dbReference>
<feature type="region of interest" description="Disordered" evidence="2">
    <location>
        <begin position="273"/>
        <end position="307"/>
    </location>
</feature>
<feature type="compositionally biased region" description="Low complexity" evidence="2">
    <location>
        <begin position="689"/>
        <end position="701"/>
    </location>
</feature>
<dbReference type="GO" id="GO:0003723">
    <property type="term" value="F:RNA binding"/>
    <property type="evidence" value="ECO:0007669"/>
    <property type="project" value="UniProtKB-KW"/>
</dbReference>
<dbReference type="InterPro" id="IPR008942">
    <property type="entry name" value="ENTH_VHS"/>
</dbReference>
<feature type="compositionally biased region" description="Polar residues" evidence="2">
    <location>
        <begin position="539"/>
        <end position="550"/>
    </location>
</feature>
<dbReference type="Pfam" id="PF01805">
    <property type="entry name" value="Surp"/>
    <property type="match status" value="1"/>
</dbReference>
<accession>W2SGF3</accession>
<feature type="region of interest" description="Disordered" evidence="2">
    <location>
        <begin position="1"/>
        <end position="169"/>
    </location>
</feature>
<keyword evidence="1" id="KW-0694">RNA-binding</keyword>
<dbReference type="PANTHER" id="PTHR23140:SF0">
    <property type="entry name" value="U2 SNRNP-ASSOCIATED SURP MOTIF-CONTAINING PROTEIN"/>
    <property type="match status" value="1"/>
</dbReference>
<name>W2SGF3_CYPE1</name>
<feature type="compositionally biased region" description="Polar residues" evidence="2">
    <location>
        <begin position="292"/>
        <end position="307"/>
    </location>
</feature>
<dbReference type="AlphaFoldDB" id="W2SGF3"/>
<evidence type="ECO:0000259" key="3">
    <source>
        <dbReference type="PROSITE" id="PS51391"/>
    </source>
</evidence>
<dbReference type="Gene3D" id="1.25.40.90">
    <property type="match status" value="1"/>
</dbReference>
<proteinExistence type="predicted"/>
<sequence length="774" mass="84979">MSSFPNTASKLSAPTKKSIFERQKEETEAKKARERAETAAVYEEFIKSFDDEAPSAPISRGRPPGGLGMGSAPGPGKRHFTSSGMKSGPGSLGPSPSAPKSGPGSLGPTFGKKRPFDDFSGRRDRDRKYGYEERQSTEERTSIGKDEPDHLDEEEKAARPTLHLSSLPPGTSPTVVKALFAHSPLVVENVRIIPGSTADRKSMSAIVTLAAETAATDIDTVVSHLQNKYLGFGFKLSLSRHLSSAALIGAGNISAPGSNLASLPFGAKPIQQQTSLSRAPPPGQGRGFAPPTSYTSSVPYGGRPQSQVLVQPPTDLKQLKLIHKTLEALLTYGPEFEALLMSRPQIQREEQWSWIWNPQSQGGVYYRWRLWQILTDTESRGSQSTFGARQNGDVLFEGQSLWVPPTEGLRFQFTTQLEEFVSDDDYNSSDEEGDEDGAGISRRHNDHNVPGMNQDTNDLNDGPGYLNPLAKAKLIHLLSRLPEVNTKLRKGDIARVTGFAIEQAGAGADEVAALITRNVVQPFSQQRKNEDKDDDDDSATPTNTEQGQKDTSAASLVGLYVISDILSSSASAGVRHAWRYRQLFEVAIAQQKVFEKLGRIDRDLNWGKLKAEKWKRSVHNLLQLWEGWCVFPQASHDEMVEHFSNPPLSREEQKKLDEEERRKGEEETQRRKSGLNKWRSVEAEDEGDAVMGDAGVDGQVMVDDEDEDEDMNVDETTLIDDAIDGIPLADSSDEEMAEDTPEVSKPSTSASPAVVTSSRRQRPKATDMFADESS</sequence>
<dbReference type="PROSITE" id="PS51391">
    <property type="entry name" value="CID"/>
    <property type="match status" value="1"/>
</dbReference>
<feature type="compositionally biased region" description="Acidic residues" evidence="2">
    <location>
        <begin position="422"/>
        <end position="437"/>
    </location>
</feature>
<dbReference type="GO" id="GO:0005634">
    <property type="term" value="C:nucleus"/>
    <property type="evidence" value="ECO:0007669"/>
    <property type="project" value="TreeGrafter"/>
</dbReference>
<feature type="compositionally biased region" description="Polar residues" evidence="2">
    <location>
        <begin position="1"/>
        <end position="12"/>
    </location>
</feature>
<feature type="region of interest" description="Disordered" evidence="2">
    <location>
        <begin position="522"/>
        <end position="550"/>
    </location>
</feature>
<dbReference type="RefSeq" id="XP_008711795.1">
    <property type="nucleotide sequence ID" value="XM_008713573.1"/>
</dbReference>
<feature type="region of interest" description="Disordered" evidence="2">
    <location>
        <begin position="642"/>
        <end position="774"/>
    </location>
</feature>
<dbReference type="InterPro" id="IPR051485">
    <property type="entry name" value="SR-CTD_assoc_factor"/>
</dbReference>
<reference evidence="4 5" key="1">
    <citation type="submission" date="2013-03" db="EMBL/GenBank/DDBJ databases">
        <title>The Genome Sequence of Phialophora europaea CBS 101466.</title>
        <authorList>
            <consortium name="The Broad Institute Genomics Platform"/>
            <person name="Cuomo C."/>
            <person name="de Hoog S."/>
            <person name="Gorbushina A."/>
            <person name="Walker B."/>
            <person name="Young S.K."/>
            <person name="Zeng Q."/>
            <person name="Gargeya S."/>
            <person name="Fitzgerald M."/>
            <person name="Haas B."/>
            <person name="Abouelleil A."/>
            <person name="Allen A.W."/>
            <person name="Alvarado L."/>
            <person name="Arachchi H.M."/>
            <person name="Berlin A.M."/>
            <person name="Chapman S.B."/>
            <person name="Gainer-Dewar J."/>
            <person name="Goldberg J."/>
            <person name="Griggs A."/>
            <person name="Gujja S."/>
            <person name="Hansen M."/>
            <person name="Howarth C."/>
            <person name="Imamovic A."/>
            <person name="Ireland A."/>
            <person name="Larimer J."/>
            <person name="McCowan C."/>
            <person name="Murphy C."/>
            <person name="Pearson M."/>
            <person name="Poon T.W."/>
            <person name="Priest M."/>
            <person name="Roberts A."/>
            <person name="Saif S."/>
            <person name="Shea T."/>
            <person name="Sisk P."/>
            <person name="Sykes S."/>
            <person name="Wortman J."/>
            <person name="Nusbaum C."/>
            <person name="Birren B."/>
        </authorList>
    </citation>
    <scope>NUCLEOTIDE SEQUENCE [LARGE SCALE GENOMIC DNA]</scope>
    <source>
        <strain evidence="4 5">CBS 101466</strain>
    </source>
</reference>
<dbReference type="EMBL" id="KB822711">
    <property type="protein sequence ID" value="ETN47083.1"/>
    <property type="molecule type" value="Genomic_DNA"/>
</dbReference>